<dbReference type="Proteomes" id="UP000244655">
    <property type="component" value="Chromosome"/>
</dbReference>
<name>A0A2S1LWC0_9SPIR</name>
<dbReference type="AlphaFoldDB" id="A0A2S1LWC0"/>
<accession>A0A2S1LWC0</accession>
<dbReference type="RefSeq" id="WP_108728981.1">
    <property type="nucleotide sequence ID" value="NZ_CP025785.1"/>
</dbReference>
<keyword evidence="2" id="KW-1185">Reference proteome</keyword>
<evidence type="ECO:0008006" key="3">
    <source>
        <dbReference type="Google" id="ProtNLM"/>
    </source>
</evidence>
<protein>
    <recommendedName>
        <fullName evidence="3">Lipoprotein</fullName>
    </recommendedName>
</protein>
<organism evidence="1 2">
    <name type="scientific">Candidatus Borreliella tachyglossi</name>
    <dbReference type="NCBI Taxonomy" id="1964448"/>
    <lineage>
        <taxon>Bacteria</taxon>
        <taxon>Pseudomonadati</taxon>
        <taxon>Spirochaetota</taxon>
        <taxon>Spirochaetia</taxon>
        <taxon>Spirochaetales</taxon>
        <taxon>Borreliaceae</taxon>
        <taxon>Borreliella</taxon>
    </lineage>
</organism>
<sequence>MLKTKKPFIILSTLILLFSCQENKIINQNFDYIIIFSDSTEYFFEMKATPFIEDKILFINEKDIGMIKDHLNNAKKILLTYKSTNKIFNEKKIREKLFNLSDVKFSLKKAIDFILIDPSVHLTTSLIMADSSLNKEDLEHLQKHANEIHTSITMIDSENIQYLKNFITPKITRVILFSMKNNHTYLKRFSVSPFFKKIDFILIGNIRKDLKEINAKYVIGINELDLIEIIKKINKNFHYEFNIYKR</sequence>
<evidence type="ECO:0000313" key="2">
    <source>
        <dbReference type="Proteomes" id="UP000244655"/>
    </source>
</evidence>
<evidence type="ECO:0000313" key="1">
    <source>
        <dbReference type="EMBL" id="AWG42582.1"/>
    </source>
</evidence>
<dbReference type="EMBL" id="CP025785">
    <property type="protein sequence ID" value="AWG42582.1"/>
    <property type="molecule type" value="Genomic_DNA"/>
</dbReference>
<dbReference type="PROSITE" id="PS51257">
    <property type="entry name" value="PROKAR_LIPOPROTEIN"/>
    <property type="match status" value="1"/>
</dbReference>
<dbReference type="OrthoDB" id="350509at2"/>
<proteinExistence type="predicted"/>
<reference evidence="1 2" key="1">
    <citation type="submission" date="2018-01" db="EMBL/GenBank/DDBJ databases">
        <title>Genome sequence of Borrelia tachyglossi.</title>
        <authorList>
            <person name="Gofton A.W."/>
        </authorList>
    </citation>
    <scope>NUCLEOTIDE SEQUENCE [LARGE SCALE GENOMIC DNA]</scope>
    <source>
        <strain evidence="1 2">Bc-F10-1268</strain>
    </source>
</reference>
<gene>
    <name evidence="1" type="ORF">CR532_00960</name>
</gene>